<organism evidence="8 9">
    <name type="scientific">Paenibacillus terrae (strain HPL-003)</name>
    <dbReference type="NCBI Taxonomy" id="985665"/>
    <lineage>
        <taxon>Bacteria</taxon>
        <taxon>Bacillati</taxon>
        <taxon>Bacillota</taxon>
        <taxon>Bacilli</taxon>
        <taxon>Bacillales</taxon>
        <taxon>Paenibacillaceae</taxon>
        <taxon>Paenibacillus</taxon>
    </lineage>
</organism>
<name>G7VSN1_PAETH</name>
<dbReference type="SUPFAM" id="SSF56349">
    <property type="entry name" value="DNA breaking-rejoining enzymes"/>
    <property type="match status" value="1"/>
</dbReference>
<dbReference type="InterPro" id="IPR010998">
    <property type="entry name" value="Integrase_recombinase_N"/>
</dbReference>
<keyword evidence="3 5" id="KW-0238">DNA-binding</keyword>
<keyword evidence="4" id="KW-0233">DNA recombination</keyword>
<dbReference type="PROSITE" id="PS51900">
    <property type="entry name" value="CB"/>
    <property type="match status" value="1"/>
</dbReference>
<dbReference type="HOGENOM" id="CLU_027562_9_2_9"/>
<dbReference type="InterPro" id="IPR013762">
    <property type="entry name" value="Integrase-like_cat_sf"/>
</dbReference>
<keyword evidence="2" id="KW-0229">DNA integration</keyword>
<dbReference type="GO" id="GO:0003677">
    <property type="term" value="F:DNA binding"/>
    <property type="evidence" value="ECO:0007669"/>
    <property type="project" value="UniProtKB-UniRule"/>
</dbReference>
<dbReference type="OrthoDB" id="107900at2"/>
<evidence type="ECO:0000256" key="1">
    <source>
        <dbReference type="ARBA" id="ARBA00008857"/>
    </source>
</evidence>
<dbReference type="AlphaFoldDB" id="G7VSN1"/>
<proteinExistence type="inferred from homology"/>
<evidence type="ECO:0000313" key="8">
    <source>
        <dbReference type="EMBL" id="AET61521.1"/>
    </source>
</evidence>
<feature type="domain" description="Tyr recombinase" evidence="6">
    <location>
        <begin position="126"/>
        <end position="310"/>
    </location>
</feature>
<evidence type="ECO:0000313" key="9">
    <source>
        <dbReference type="Proteomes" id="UP000005876"/>
    </source>
</evidence>
<dbReference type="Proteomes" id="UP000005876">
    <property type="component" value="Chromosome"/>
</dbReference>
<dbReference type="STRING" id="985665.HPL003_24015"/>
<dbReference type="GO" id="GO:0006310">
    <property type="term" value="P:DNA recombination"/>
    <property type="evidence" value="ECO:0007669"/>
    <property type="project" value="UniProtKB-KW"/>
</dbReference>
<dbReference type="RefSeq" id="WP_014282213.1">
    <property type="nucleotide sequence ID" value="NC_016641.1"/>
</dbReference>
<reference evidence="9" key="1">
    <citation type="submission" date="2011-11" db="EMBL/GenBank/DDBJ databases">
        <title>Complete sequence of Paenibacillus terrae HPL-003.</title>
        <authorList>
            <person name="Shin S.H."/>
            <person name="Kim S."/>
            <person name="Kim J.Y."/>
        </authorList>
    </citation>
    <scope>NUCLEOTIDE SEQUENCE [LARGE SCALE GENOMIC DNA]</scope>
    <source>
        <strain evidence="9">HPL-003</strain>
    </source>
</reference>
<evidence type="ECO:0000259" key="7">
    <source>
        <dbReference type="PROSITE" id="PS51900"/>
    </source>
</evidence>
<dbReference type="EMBL" id="CP003107">
    <property type="protein sequence ID" value="AET61521.1"/>
    <property type="molecule type" value="Genomic_DNA"/>
</dbReference>
<accession>G7VSN1</accession>
<dbReference type="Pfam" id="PF00589">
    <property type="entry name" value="Phage_integrase"/>
    <property type="match status" value="1"/>
</dbReference>
<dbReference type="InterPro" id="IPR050090">
    <property type="entry name" value="Tyrosine_recombinase_XerCD"/>
</dbReference>
<dbReference type="PANTHER" id="PTHR30349:SF41">
    <property type="entry name" value="INTEGRASE_RECOMBINASE PROTEIN MJ0367-RELATED"/>
    <property type="match status" value="1"/>
</dbReference>
<evidence type="ECO:0000259" key="6">
    <source>
        <dbReference type="PROSITE" id="PS51898"/>
    </source>
</evidence>
<gene>
    <name evidence="8" type="ordered locus">HPL003_24015</name>
</gene>
<evidence type="ECO:0000256" key="4">
    <source>
        <dbReference type="ARBA" id="ARBA00023172"/>
    </source>
</evidence>
<dbReference type="eggNOG" id="COG4974">
    <property type="taxonomic scope" value="Bacteria"/>
</dbReference>
<dbReference type="InterPro" id="IPR011010">
    <property type="entry name" value="DNA_brk_join_enz"/>
</dbReference>
<dbReference type="Gene3D" id="1.10.443.10">
    <property type="entry name" value="Intergrase catalytic core"/>
    <property type="match status" value="1"/>
</dbReference>
<dbReference type="PANTHER" id="PTHR30349">
    <property type="entry name" value="PHAGE INTEGRASE-RELATED"/>
    <property type="match status" value="1"/>
</dbReference>
<dbReference type="InterPro" id="IPR002104">
    <property type="entry name" value="Integrase_catalytic"/>
</dbReference>
<evidence type="ECO:0000256" key="5">
    <source>
        <dbReference type="PROSITE-ProRule" id="PRU01248"/>
    </source>
</evidence>
<evidence type="ECO:0000256" key="2">
    <source>
        <dbReference type="ARBA" id="ARBA00022908"/>
    </source>
</evidence>
<dbReference type="Pfam" id="PF02899">
    <property type="entry name" value="Phage_int_SAM_1"/>
    <property type="match status" value="1"/>
</dbReference>
<dbReference type="KEGG" id="pta:HPL003_24015"/>
<comment type="similarity">
    <text evidence="1">Belongs to the 'phage' integrase family.</text>
</comment>
<protein>
    <submittedName>
        <fullName evidence="8">Tyrosine recombinase XerD</fullName>
    </submittedName>
</protein>
<evidence type="ECO:0000256" key="3">
    <source>
        <dbReference type="ARBA" id="ARBA00023125"/>
    </source>
</evidence>
<dbReference type="PROSITE" id="PS51898">
    <property type="entry name" value="TYR_RECOMBINASE"/>
    <property type="match status" value="1"/>
</dbReference>
<dbReference type="Gene3D" id="1.10.150.130">
    <property type="match status" value="1"/>
</dbReference>
<dbReference type="GO" id="GO:0015074">
    <property type="term" value="P:DNA integration"/>
    <property type="evidence" value="ECO:0007669"/>
    <property type="project" value="UniProtKB-KW"/>
</dbReference>
<reference evidence="8 9" key="3">
    <citation type="journal article" date="2012" name="J. Bacteriol.">
        <title>Genome Sequence of Paenibacillus terrae HPL-003, a Xylanase-Producing Bacterium Isolated from Soil Found in Forest Residue.</title>
        <authorList>
            <person name="Shin S.H."/>
            <person name="Kim S."/>
            <person name="Kim J.Y."/>
            <person name="Song H.Y."/>
            <person name="Cho S.J."/>
            <person name="Kim D.R."/>
            <person name="Lee K.I."/>
            <person name="Lim H.K."/>
            <person name="Park N.J."/>
            <person name="Hwang I.T."/>
            <person name="Yang K.S."/>
        </authorList>
    </citation>
    <scope>NUCLEOTIDE SEQUENCE [LARGE SCALE GENOMIC DNA]</scope>
    <source>
        <strain evidence="8 9">HPL-003</strain>
    </source>
</reference>
<dbReference type="InterPro" id="IPR044068">
    <property type="entry name" value="CB"/>
</dbReference>
<reference key="2">
    <citation type="submission" date="2011-11" db="EMBL/GenBank/DDBJ databases">
        <authorList>
            <person name="Shin S.H."/>
            <person name="Kim S."/>
            <person name="Kim J.Y."/>
        </authorList>
    </citation>
    <scope>NUCLEOTIDE SEQUENCE</scope>
    <source>
        <strain>HPL-003</strain>
    </source>
</reference>
<sequence length="316" mass="37171">MDYKEKRKKIIEQKQNKELLEMDEAITGFLQSRKLKNLTENTHDFYFQTLSKFKEFLAENDVSRPIDVITEDVYEFIQRRLDIGNKASTVNKYIRGLRAFFNHLHSSGYLNENPMEPIDKLVEEKRINRTLSREQVVALLDAPDRGTIAGFRAYVFLLVLLDTGIRLEEALTFRVHDVYWKERVIQIYGKGRTERVVPFSETLALRLREYQEMRGEQEHDIFFVNAEGQPLRRRYVQEQISDYGKMANIKGVRVSCHSLRYTFARNYLMNGGDIVSLMSIMGHKTLEMVKLYAEMYQPDISMQHTKYSPVNSILND</sequence>
<feature type="domain" description="Core-binding (CB)" evidence="7">
    <location>
        <begin position="20"/>
        <end position="105"/>
    </location>
</feature>
<dbReference type="InterPro" id="IPR004107">
    <property type="entry name" value="Integrase_SAM-like_N"/>
</dbReference>